<feature type="region of interest" description="Disordered" evidence="1">
    <location>
        <begin position="21"/>
        <end position="69"/>
    </location>
</feature>
<organism evidence="3">
    <name type="scientific">Pinctada fucata</name>
    <name type="common">Akoya pearl oyster</name>
    <name type="synonym">Pinctada imbricata fucata</name>
    <dbReference type="NCBI Taxonomy" id="50426"/>
    <lineage>
        <taxon>Eukaryota</taxon>
        <taxon>Metazoa</taxon>
        <taxon>Spiralia</taxon>
        <taxon>Lophotrochozoa</taxon>
        <taxon>Mollusca</taxon>
        <taxon>Bivalvia</taxon>
        <taxon>Autobranchia</taxon>
        <taxon>Pteriomorphia</taxon>
        <taxon>Pterioida</taxon>
        <taxon>Pterioidea</taxon>
        <taxon>Pteriidae</taxon>
        <taxon>Pinctada</taxon>
    </lineage>
</organism>
<evidence type="ECO:0000313" key="3">
    <source>
        <dbReference type="EMBL" id="AKC03097.1"/>
    </source>
</evidence>
<evidence type="ECO:0000256" key="2">
    <source>
        <dbReference type="SAM" id="SignalP"/>
    </source>
</evidence>
<feature type="region of interest" description="Disordered" evidence="1">
    <location>
        <begin position="154"/>
        <end position="201"/>
    </location>
</feature>
<proteinExistence type="evidence at transcript level"/>
<keyword evidence="2" id="KW-0732">Signal</keyword>
<protein>
    <submittedName>
        <fullName evidence="3">Mantle protein N25</fullName>
    </submittedName>
</protein>
<feature type="compositionally biased region" description="Polar residues" evidence="1">
    <location>
        <begin position="156"/>
        <end position="172"/>
    </location>
</feature>
<feature type="compositionally biased region" description="Low complexity" evidence="1">
    <location>
        <begin position="173"/>
        <end position="186"/>
    </location>
</feature>
<name>A0A0E3XA28_PINFU</name>
<feature type="chain" id="PRO_5002414831" evidence="2">
    <location>
        <begin position="21"/>
        <end position="250"/>
    </location>
</feature>
<dbReference type="EMBL" id="KP216698">
    <property type="protein sequence ID" value="AKC03097.1"/>
    <property type="molecule type" value="mRNA"/>
</dbReference>
<feature type="signal peptide" evidence="2">
    <location>
        <begin position="1"/>
        <end position="20"/>
    </location>
</feature>
<evidence type="ECO:0000256" key="1">
    <source>
        <dbReference type="SAM" id="MobiDB-lite"/>
    </source>
</evidence>
<sequence length="250" mass="26841">MKRIYVLVLLFILLVCIAEAQKKSKDSKKASSKSSSKSSGKSKSSPKSSGAKGKSPAPSAPASKGPSEMQKLAEEMVALSNRLLKAIKAGEQMPPPMCPNGLPKADCSPLACDKWTCSNILNTVCKEQCHVCEPKFYIGGSEVTQFCELKPANMQPRATQSPPTSRNTATDQGPQNSGPSSNGAPSNMPPMPGMPMMFSENPMPMGGPPGMEFMPNFENFPPGMSPMQFFHHLQNMNMPNENQGSRSQAN</sequence>
<dbReference type="AlphaFoldDB" id="A0A0E3XA28"/>
<accession>A0A0E3XA28</accession>
<reference evidence="3" key="1">
    <citation type="submission" date="2014-12" db="EMBL/GenBank/DDBJ databases">
        <authorList>
            <person name="Liu J."/>
            <person name="Yang D."/>
            <person name="Xie L."/>
            <person name="Zhang R."/>
        </authorList>
    </citation>
    <scope>NUCLEOTIDE SEQUENCE</scope>
</reference>
<feature type="compositionally biased region" description="Low complexity" evidence="1">
    <location>
        <begin position="32"/>
        <end position="67"/>
    </location>
</feature>